<accession>A0ABQ5GIJ4</accession>
<gene>
    <name evidence="2" type="ORF">Tco_1041417</name>
</gene>
<proteinExistence type="predicted"/>
<evidence type="ECO:0000313" key="3">
    <source>
        <dbReference type="Proteomes" id="UP001151760"/>
    </source>
</evidence>
<dbReference type="Proteomes" id="UP001151760">
    <property type="component" value="Unassembled WGS sequence"/>
</dbReference>
<evidence type="ECO:0000313" key="2">
    <source>
        <dbReference type="EMBL" id="GJT74692.1"/>
    </source>
</evidence>
<feature type="compositionally biased region" description="Low complexity" evidence="1">
    <location>
        <begin position="114"/>
        <end position="131"/>
    </location>
</feature>
<feature type="region of interest" description="Disordered" evidence="1">
    <location>
        <begin position="111"/>
        <end position="138"/>
    </location>
</feature>
<sequence>MIVRPGPRVIRGGGWRIPLEKEVQEAFGPISDGTREGFGPISSLDLEKVEEAFGPISDETKEAFGPMSSSMLHKAKEALGPISPATLEEAKEAFTEKAQEQFDSIASLITQNKEATSSESSEAPTPISPSTYERAKEEFSTISSEVKHKFDSMTSFMTQNKEETSSKSSSISDESEKKLSPMSSYDLDAATPVLTPASSPSSFYKAVDEAKHKLGSISSYFTQKKDVESTNKVEATPSIYIDHDVSLAIESLIKQALSNLHQAIEQAKEIAGAIPIATPDTELSICLNSCIDNYETCEHNLLQGTEDLKARNSESLKEHLNEIEGEINECRKCYSEHTDDKSPLGGLEEATIKAARECLNVLNQHSGPSH</sequence>
<protein>
    <submittedName>
        <fullName evidence="2">Pectinesterase inhibitor</fullName>
    </submittedName>
</protein>
<dbReference type="Gene3D" id="1.20.140.40">
    <property type="entry name" value="Invertase/pectin methylesterase inhibitor family protein"/>
    <property type="match status" value="1"/>
</dbReference>
<evidence type="ECO:0000256" key="1">
    <source>
        <dbReference type="SAM" id="MobiDB-lite"/>
    </source>
</evidence>
<dbReference type="InterPro" id="IPR035513">
    <property type="entry name" value="Invertase/methylesterase_inhib"/>
</dbReference>
<reference evidence="2" key="2">
    <citation type="submission" date="2022-01" db="EMBL/GenBank/DDBJ databases">
        <authorList>
            <person name="Yamashiro T."/>
            <person name="Shiraishi A."/>
            <person name="Satake H."/>
            <person name="Nakayama K."/>
        </authorList>
    </citation>
    <scope>NUCLEOTIDE SEQUENCE</scope>
</reference>
<feature type="region of interest" description="Disordered" evidence="1">
    <location>
        <begin position="156"/>
        <end position="184"/>
    </location>
</feature>
<dbReference type="SUPFAM" id="SSF101148">
    <property type="entry name" value="Plant invertase/pectin methylesterase inhibitor"/>
    <property type="match status" value="1"/>
</dbReference>
<comment type="caution">
    <text evidence="2">The sequence shown here is derived from an EMBL/GenBank/DDBJ whole genome shotgun (WGS) entry which is preliminary data.</text>
</comment>
<name>A0ABQ5GIJ4_9ASTR</name>
<reference evidence="2" key="1">
    <citation type="journal article" date="2022" name="Int. J. Mol. Sci.">
        <title>Draft Genome of Tanacetum Coccineum: Genomic Comparison of Closely Related Tanacetum-Family Plants.</title>
        <authorList>
            <person name="Yamashiro T."/>
            <person name="Shiraishi A."/>
            <person name="Nakayama K."/>
            <person name="Satake H."/>
        </authorList>
    </citation>
    <scope>NUCLEOTIDE SEQUENCE</scope>
</reference>
<keyword evidence="3" id="KW-1185">Reference proteome</keyword>
<dbReference type="EMBL" id="BQNB010018461">
    <property type="protein sequence ID" value="GJT74692.1"/>
    <property type="molecule type" value="Genomic_DNA"/>
</dbReference>
<organism evidence="2 3">
    <name type="scientific">Tanacetum coccineum</name>
    <dbReference type="NCBI Taxonomy" id="301880"/>
    <lineage>
        <taxon>Eukaryota</taxon>
        <taxon>Viridiplantae</taxon>
        <taxon>Streptophyta</taxon>
        <taxon>Embryophyta</taxon>
        <taxon>Tracheophyta</taxon>
        <taxon>Spermatophyta</taxon>
        <taxon>Magnoliopsida</taxon>
        <taxon>eudicotyledons</taxon>
        <taxon>Gunneridae</taxon>
        <taxon>Pentapetalae</taxon>
        <taxon>asterids</taxon>
        <taxon>campanulids</taxon>
        <taxon>Asterales</taxon>
        <taxon>Asteraceae</taxon>
        <taxon>Asteroideae</taxon>
        <taxon>Anthemideae</taxon>
        <taxon>Anthemidinae</taxon>
        <taxon>Tanacetum</taxon>
    </lineage>
</organism>